<name>A0A3B3HAQ0_ORYLA</name>
<keyword evidence="2" id="KW-0217">Developmental protein</keyword>
<reference evidence="9" key="2">
    <citation type="submission" date="2025-08" db="UniProtKB">
        <authorList>
            <consortium name="Ensembl"/>
        </authorList>
    </citation>
    <scope>IDENTIFICATION</scope>
    <source>
        <strain evidence="9">Hd-rR</strain>
    </source>
</reference>
<sequence length="366" mass="39537">MDHALFSCLRSPHAPPQALHSAFTQSPLTLHGRSDHISYPDLASSSSSSSTSSPSPCVISSYPADDGLFHGQHPHHPHRGHLTPQQQHHPPPQHHTSWHVPPMPSPGGGARHGLCHPHSHAPHDSGPAPSDLGHPGAPSLCASTPSLGGGSTPSGASCAPADFGRQTLSPAEAEKRNGKRKSDSSESQDGNYKSDGSGKPRKERTAFTKEQIRELEAEFAHHNYLTRLRRYEIAVNLDLTERQSWPQDDDWLSVAPSGGSRCGHGTGALMFQMFPRAEGSSVELALPNTRAADNRFREGSGPLPVVVGKPSAGKAEENPLLPKISLELFYAAFQIPTTFVFLSDLLLKHPQRKCPKMDLICVLRCF</sequence>
<reference evidence="9" key="3">
    <citation type="submission" date="2025-09" db="UniProtKB">
        <authorList>
            <consortium name="Ensembl"/>
        </authorList>
    </citation>
    <scope>IDENTIFICATION</scope>
    <source>
        <strain evidence="9">Hd-rR</strain>
    </source>
</reference>
<dbReference type="Bgee" id="ENSORLG00000024546">
    <property type="expression patterns" value="Expressed in muscle tissue and 7 other cell types or tissues"/>
</dbReference>
<dbReference type="Proteomes" id="UP000001038">
    <property type="component" value="Chromosome 16"/>
</dbReference>
<evidence type="ECO:0000256" key="6">
    <source>
        <dbReference type="RuleBase" id="RU000682"/>
    </source>
</evidence>
<dbReference type="InterPro" id="IPR009057">
    <property type="entry name" value="Homeodomain-like_sf"/>
</dbReference>
<organism evidence="9 10">
    <name type="scientific">Oryzias latipes</name>
    <name type="common">Japanese rice fish</name>
    <name type="synonym">Japanese killifish</name>
    <dbReference type="NCBI Taxonomy" id="8090"/>
    <lineage>
        <taxon>Eukaryota</taxon>
        <taxon>Metazoa</taxon>
        <taxon>Chordata</taxon>
        <taxon>Craniata</taxon>
        <taxon>Vertebrata</taxon>
        <taxon>Euteleostomi</taxon>
        <taxon>Actinopterygii</taxon>
        <taxon>Neopterygii</taxon>
        <taxon>Teleostei</taxon>
        <taxon>Neoteleostei</taxon>
        <taxon>Acanthomorphata</taxon>
        <taxon>Ovalentaria</taxon>
        <taxon>Atherinomorphae</taxon>
        <taxon>Beloniformes</taxon>
        <taxon>Adrianichthyidae</taxon>
        <taxon>Oryziinae</taxon>
        <taxon>Oryzias</taxon>
    </lineage>
</organism>
<reference evidence="9 10" key="1">
    <citation type="journal article" date="2007" name="Nature">
        <title>The medaka draft genome and insights into vertebrate genome evolution.</title>
        <authorList>
            <person name="Kasahara M."/>
            <person name="Naruse K."/>
            <person name="Sasaki S."/>
            <person name="Nakatani Y."/>
            <person name="Qu W."/>
            <person name="Ahsan B."/>
            <person name="Yamada T."/>
            <person name="Nagayasu Y."/>
            <person name="Doi K."/>
            <person name="Kasai Y."/>
            <person name="Jindo T."/>
            <person name="Kobayashi D."/>
            <person name="Shimada A."/>
            <person name="Toyoda A."/>
            <person name="Kuroki Y."/>
            <person name="Fujiyama A."/>
            <person name="Sasaki T."/>
            <person name="Shimizu A."/>
            <person name="Asakawa S."/>
            <person name="Shimizu N."/>
            <person name="Hashimoto S."/>
            <person name="Yang J."/>
            <person name="Lee Y."/>
            <person name="Matsushima K."/>
            <person name="Sugano S."/>
            <person name="Sakaizumi M."/>
            <person name="Narita T."/>
            <person name="Ohishi K."/>
            <person name="Haga S."/>
            <person name="Ohta F."/>
            <person name="Nomoto H."/>
            <person name="Nogata K."/>
            <person name="Morishita T."/>
            <person name="Endo T."/>
            <person name="Shin-I T."/>
            <person name="Takeda H."/>
            <person name="Morishita S."/>
            <person name="Kohara Y."/>
        </authorList>
    </citation>
    <scope>NUCLEOTIDE SEQUENCE [LARGE SCALE GENOMIC DNA]</scope>
    <source>
        <strain evidence="9 10">Hd-rR</strain>
    </source>
</reference>
<dbReference type="GO" id="GO:0005634">
    <property type="term" value="C:nucleus"/>
    <property type="evidence" value="ECO:0000318"/>
    <property type="project" value="GO_Central"/>
</dbReference>
<protein>
    <submittedName>
        <fullName evidence="9">Mesenchyme homeobox 2</fullName>
    </submittedName>
</protein>
<dbReference type="GO" id="GO:0061053">
    <property type="term" value="P:somite development"/>
    <property type="evidence" value="ECO:0000318"/>
    <property type="project" value="GO_Central"/>
</dbReference>
<dbReference type="Pfam" id="PF00046">
    <property type="entry name" value="Homeodomain"/>
    <property type="match status" value="1"/>
</dbReference>
<evidence type="ECO:0000313" key="10">
    <source>
        <dbReference type="Proteomes" id="UP000001038"/>
    </source>
</evidence>
<feature type="compositionally biased region" description="Low complexity" evidence="7">
    <location>
        <begin position="39"/>
        <end position="61"/>
    </location>
</feature>
<dbReference type="GO" id="GO:0006357">
    <property type="term" value="P:regulation of transcription by RNA polymerase II"/>
    <property type="evidence" value="ECO:0000318"/>
    <property type="project" value="GO_Central"/>
</dbReference>
<evidence type="ECO:0000256" key="3">
    <source>
        <dbReference type="ARBA" id="ARBA00023015"/>
    </source>
</evidence>
<dbReference type="FunCoup" id="A0A3B3HAQ0">
    <property type="interactions" value="229"/>
</dbReference>
<gene>
    <name evidence="9" type="primary">MEOX2</name>
    <name evidence="9" type="synonym">meox2a</name>
</gene>
<dbReference type="AlphaFoldDB" id="A0A3B3HAQ0"/>
<evidence type="ECO:0000259" key="8">
    <source>
        <dbReference type="PROSITE" id="PS50071"/>
    </source>
</evidence>
<dbReference type="InterPro" id="IPR001356">
    <property type="entry name" value="HD"/>
</dbReference>
<feature type="region of interest" description="Disordered" evidence="7">
    <location>
        <begin position="39"/>
        <end position="205"/>
    </location>
</feature>
<dbReference type="Ensembl" id="ENSORLT00000036841.1">
    <property type="protein sequence ID" value="ENSORLP00000028922.1"/>
    <property type="gene ID" value="ENSORLG00000024546.1"/>
</dbReference>
<dbReference type="SUPFAM" id="SSF46689">
    <property type="entry name" value="Homeodomain-like"/>
    <property type="match status" value="1"/>
</dbReference>
<keyword evidence="5 6" id="KW-0371">Homeobox</keyword>
<evidence type="ECO:0000256" key="4">
    <source>
        <dbReference type="ARBA" id="ARBA00023163"/>
    </source>
</evidence>
<dbReference type="GO" id="GO:0000981">
    <property type="term" value="F:DNA-binding transcription factor activity, RNA polymerase II-specific"/>
    <property type="evidence" value="ECO:0000318"/>
    <property type="project" value="GO_Central"/>
</dbReference>
<feature type="DNA-binding region" description="Homeobox" evidence="5">
    <location>
        <begin position="200"/>
        <end position="244"/>
    </location>
</feature>
<keyword evidence="10" id="KW-1185">Reference proteome</keyword>
<evidence type="ECO:0000313" key="9">
    <source>
        <dbReference type="Ensembl" id="ENSORLP00000028922.1"/>
    </source>
</evidence>
<feature type="compositionally biased region" description="Basic and acidic residues" evidence="7">
    <location>
        <begin position="172"/>
        <end position="184"/>
    </location>
</feature>
<dbReference type="PANTHER" id="PTHR24328:SF1">
    <property type="entry name" value="HOMEOBOX PROTEIN MOX-2"/>
    <property type="match status" value="1"/>
</dbReference>
<evidence type="ECO:0000256" key="2">
    <source>
        <dbReference type="ARBA" id="ARBA00022473"/>
    </source>
</evidence>
<evidence type="ECO:0000256" key="7">
    <source>
        <dbReference type="SAM" id="MobiDB-lite"/>
    </source>
</evidence>
<feature type="compositionally biased region" description="Basic and acidic residues" evidence="7">
    <location>
        <begin position="196"/>
        <end position="205"/>
    </location>
</feature>
<dbReference type="STRING" id="8090.ENSORLP00000028922"/>
<dbReference type="PANTHER" id="PTHR24328">
    <property type="entry name" value="HOMEOBOX PROTEIN MOX"/>
    <property type="match status" value="1"/>
</dbReference>
<dbReference type="InterPro" id="IPR042634">
    <property type="entry name" value="MOX-1/MOX-2"/>
</dbReference>
<evidence type="ECO:0000256" key="1">
    <source>
        <dbReference type="ARBA" id="ARBA00004123"/>
    </source>
</evidence>
<dbReference type="Gene3D" id="1.10.10.60">
    <property type="entry name" value="Homeodomain-like"/>
    <property type="match status" value="1"/>
</dbReference>
<evidence type="ECO:0000256" key="5">
    <source>
        <dbReference type="PROSITE-ProRule" id="PRU00108"/>
    </source>
</evidence>
<feature type="compositionally biased region" description="Basic residues" evidence="7">
    <location>
        <begin position="72"/>
        <end position="81"/>
    </location>
</feature>
<dbReference type="SMART" id="SM00389">
    <property type="entry name" value="HOX"/>
    <property type="match status" value="1"/>
</dbReference>
<dbReference type="GO" id="GO:0045944">
    <property type="term" value="P:positive regulation of transcription by RNA polymerase II"/>
    <property type="evidence" value="ECO:0007669"/>
    <property type="project" value="InterPro"/>
</dbReference>
<keyword evidence="4" id="KW-0804">Transcription</keyword>
<proteinExistence type="predicted"/>
<keyword evidence="5 6" id="KW-0539">Nucleus</keyword>
<dbReference type="InParanoid" id="A0A3B3HAQ0"/>
<keyword evidence="5 6" id="KW-0238">DNA-binding</keyword>
<dbReference type="CDD" id="cd00086">
    <property type="entry name" value="homeodomain"/>
    <property type="match status" value="1"/>
</dbReference>
<dbReference type="GO" id="GO:0000978">
    <property type="term" value="F:RNA polymerase II cis-regulatory region sequence-specific DNA binding"/>
    <property type="evidence" value="ECO:0000318"/>
    <property type="project" value="GO_Central"/>
</dbReference>
<feature type="domain" description="Homeobox" evidence="8">
    <location>
        <begin position="198"/>
        <end position="243"/>
    </location>
</feature>
<comment type="subcellular location">
    <subcellularLocation>
        <location evidence="1 5 6">Nucleus</location>
    </subcellularLocation>
</comment>
<accession>A0A3B3HAQ0</accession>
<keyword evidence="3" id="KW-0805">Transcription regulation</keyword>
<dbReference type="GeneTree" id="ENSGT00940000154018"/>
<dbReference type="PROSITE" id="PS50071">
    <property type="entry name" value="HOMEOBOX_2"/>
    <property type="match status" value="1"/>
</dbReference>